<dbReference type="Gene3D" id="3.30.200.20">
    <property type="entry name" value="Phosphorylase Kinase, domain 1"/>
    <property type="match status" value="1"/>
</dbReference>
<protein>
    <recommendedName>
        <fullName evidence="10">GTPase IMAP family member 8-like</fullName>
    </recommendedName>
</protein>
<feature type="domain" description="AIG1-type G" evidence="7">
    <location>
        <begin position="707"/>
        <end position="907"/>
    </location>
</feature>
<comment type="similarity">
    <text evidence="1">Belongs to the TRAFAC class TrmE-Era-EngA-EngB-Septin-like GTPase superfamily. AIG1/Toc34/Toc159-like paraseptin GTPase family. IAN subfamily.</text>
</comment>
<dbReference type="Pfam" id="PF04548">
    <property type="entry name" value="AIG1"/>
    <property type="match status" value="4"/>
</dbReference>
<dbReference type="FunFam" id="3.40.50.300:FF:001756">
    <property type="entry name" value="Si:dkey-185m8.2"/>
    <property type="match status" value="1"/>
</dbReference>
<evidence type="ECO:0000313" key="9">
    <source>
        <dbReference type="Proteomes" id="UP001591681"/>
    </source>
</evidence>
<evidence type="ECO:0000313" key="8">
    <source>
        <dbReference type="EMBL" id="KAL2078643.1"/>
    </source>
</evidence>
<dbReference type="SUPFAM" id="SSF52540">
    <property type="entry name" value="P-loop containing nucleoside triphosphate hydrolases"/>
    <property type="match status" value="4"/>
</dbReference>
<feature type="coiled-coil region" evidence="4">
    <location>
        <begin position="195"/>
        <end position="223"/>
    </location>
</feature>
<comment type="caution">
    <text evidence="8">The sequence shown here is derived from an EMBL/GenBank/DDBJ whole genome shotgun (WGS) entry which is preliminary data.</text>
</comment>
<feature type="domain" description="AIG1-type G" evidence="7">
    <location>
        <begin position="472"/>
        <end position="671"/>
    </location>
</feature>
<dbReference type="SUPFAM" id="SSF56112">
    <property type="entry name" value="Protein kinase-like (PK-like)"/>
    <property type="match status" value="1"/>
</dbReference>
<dbReference type="PROSITE" id="PS51720">
    <property type="entry name" value="G_AIG1"/>
    <property type="match status" value="4"/>
</dbReference>
<dbReference type="Pfam" id="PF00069">
    <property type="entry name" value="Pkinase"/>
    <property type="match status" value="1"/>
</dbReference>
<feature type="compositionally biased region" description="Basic and acidic residues" evidence="5">
    <location>
        <begin position="681"/>
        <end position="695"/>
    </location>
</feature>
<feature type="domain" description="AIG1-type G" evidence="7">
    <location>
        <begin position="237"/>
        <end position="437"/>
    </location>
</feature>
<proteinExistence type="inferred from homology"/>
<evidence type="ECO:0000259" key="6">
    <source>
        <dbReference type="PROSITE" id="PS50011"/>
    </source>
</evidence>
<feature type="region of interest" description="Disordered" evidence="5">
    <location>
        <begin position="674"/>
        <end position="697"/>
    </location>
</feature>
<evidence type="ECO:0000256" key="3">
    <source>
        <dbReference type="ARBA" id="ARBA00023134"/>
    </source>
</evidence>
<dbReference type="CDD" id="cd14014">
    <property type="entry name" value="STKc_PknB_like"/>
    <property type="match status" value="1"/>
</dbReference>
<dbReference type="InterPro" id="IPR011009">
    <property type="entry name" value="Kinase-like_dom_sf"/>
</dbReference>
<dbReference type="InterPro" id="IPR027417">
    <property type="entry name" value="P-loop_NTPase"/>
</dbReference>
<name>A0ABD1IUK2_9TELE</name>
<dbReference type="AlphaFoldDB" id="A0ABD1IUK2"/>
<dbReference type="PANTHER" id="PTHR10903:SF107">
    <property type="entry name" value="GTPASE IMAP FAMILY MEMBER 4-LIKE-RELATED"/>
    <property type="match status" value="1"/>
</dbReference>
<dbReference type="PROSITE" id="PS00108">
    <property type="entry name" value="PROTEIN_KINASE_ST"/>
    <property type="match status" value="1"/>
</dbReference>
<keyword evidence="2" id="KW-0547">Nucleotide-binding</keyword>
<dbReference type="PROSITE" id="PS50011">
    <property type="entry name" value="PROTEIN_KINASE_DOM"/>
    <property type="match status" value="1"/>
</dbReference>
<evidence type="ECO:0000256" key="2">
    <source>
        <dbReference type="ARBA" id="ARBA00022741"/>
    </source>
</evidence>
<dbReference type="SMART" id="SM00220">
    <property type="entry name" value="S_TKc"/>
    <property type="match status" value="1"/>
</dbReference>
<dbReference type="FunFam" id="3.40.50.300:FF:001809">
    <property type="entry name" value="Si:ch1073-365p7.2"/>
    <property type="match status" value="3"/>
</dbReference>
<evidence type="ECO:0000256" key="4">
    <source>
        <dbReference type="SAM" id="Coils"/>
    </source>
</evidence>
<sequence length="1221" mass="138172">MRIVLLGYRDAGKSSSGNTILGRQEFNTLARTSECVKREGKTAGRHITVVEAPGWYANFTAEDTPECHKQEIADSACLCPPGPHALLLVIRVNVSFSETRRRAVQEHLELLGERVWSHTIVLFSRGDWLGDTSIEQHIESGGEALQWVVEKCGNRYHVLDNRKSDGGQVTELLEKVEEMVAANSGHHFDFDENELKKQLLKRKTEEEEKRRAEERKMKVWRRKKTFRSSAGETFTAVEYMRVVLLGYRKAGKSSSGNTILGRQEFDTSGRTAECVKREGETAGRRITVVEAPGWWVNSTVEETPERDKREIVLSVSLCPPGPHALLLVIRVSVSFTETHRRAVQEHLELLGERVWNHTIVLFTRGDWLGDTSIEQHIESGGEALQWVIEKCGNRYHVVENKKRYDGQVTELLKKIKEMVAANSGHHFYFDENELEKQLEKKKEEERRAEERKMKVQKQRETLRSSAGGVAHILDMRVVLLGNRDAGKSSSGNTILGRQEFETSGRTAECVKREGGTAGRRITVVEAPGWWKSYLVPESPERDKREIVLSVSLCPPGPHALLLVIMVDGSFTETHRKAVQEHLELLGKGVWSHTIVLFTCGDWLGHTSIEQHIESEGAALQWVVEKCGNRYHVVDNKKSDGGQVTKLLRKIEEVVAANRGHQFNFDKNELKKQLEKKKKEQRRAEERKMKVQKQRETLGSSAGGVAHISDMRIVLLGYRIAGKSSSGNTILGRQEFDTSGRTAGCVKREGETAGRRITVVEAPGWWKDSTVEETPERDKQEIVLSVSLCPPGPHTLLLVIRVDVSFTETDRRAVQDHLELLGERVWSHTIVLFTRGDWLGDTSIEQHIESGGEALQWVVEKCGNRYHVVDNKKSDGEQVTELLEKMEEVVAANSGHHFHFDENELKKQLKKEKEEERRTEDIYDMPREQAHSKNEPPKIFGSKIPFVNEDAIQIKQFIARGSFGRVYRGSYQGTPVAVKTMPVGECPSNSLELIIPLYLSHPHIVRMIAMSRKEHEILIASEYIHGANLHQIIHTQRSIKLNEEEKMKIALEIGIAIEYIHGKTIIHQDIKPENILVSERTKTAYLTDWGLANMKGSLAQFGVSASGSIYGPRRAGTEVYMAPELFLFNERCTAMSDMWSLGLTYLEMFTGAVPWTINNPHAMIGLLSNKEPPHALTKLQPHLTEIVEPLVKYEPQSRMNATALVTRLKTKVDLGATYGYEW</sequence>
<dbReference type="Gene3D" id="1.10.510.10">
    <property type="entry name" value="Transferase(Phosphotransferase) domain 1"/>
    <property type="match status" value="1"/>
</dbReference>
<dbReference type="InterPro" id="IPR000719">
    <property type="entry name" value="Prot_kinase_dom"/>
</dbReference>
<gene>
    <name evidence="8" type="ORF">ACEWY4_026328</name>
</gene>
<reference evidence="8 9" key="1">
    <citation type="submission" date="2024-09" db="EMBL/GenBank/DDBJ databases">
        <title>A chromosome-level genome assembly of Gray's grenadier anchovy, Coilia grayii.</title>
        <authorList>
            <person name="Fu Z."/>
        </authorList>
    </citation>
    <scope>NUCLEOTIDE SEQUENCE [LARGE SCALE GENOMIC DNA]</scope>
    <source>
        <strain evidence="8">G4</strain>
        <tissue evidence="8">Muscle</tissue>
    </source>
</reference>
<accession>A0ABD1IUK2</accession>
<dbReference type="EMBL" id="JBHFQA010000023">
    <property type="protein sequence ID" value="KAL2078643.1"/>
    <property type="molecule type" value="Genomic_DNA"/>
</dbReference>
<evidence type="ECO:0000259" key="7">
    <source>
        <dbReference type="PROSITE" id="PS51720"/>
    </source>
</evidence>
<keyword evidence="4" id="KW-0175">Coiled coil</keyword>
<keyword evidence="9" id="KW-1185">Reference proteome</keyword>
<dbReference type="Gene3D" id="3.40.50.300">
    <property type="entry name" value="P-loop containing nucleotide triphosphate hydrolases"/>
    <property type="match status" value="4"/>
</dbReference>
<evidence type="ECO:0008006" key="10">
    <source>
        <dbReference type="Google" id="ProtNLM"/>
    </source>
</evidence>
<feature type="domain" description="AIG1-type G" evidence="7">
    <location>
        <begin position="1"/>
        <end position="197"/>
    </location>
</feature>
<evidence type="ECO:0000256" key="5">
    <source>
        <dbReference type="SAM" id="MobiDB-lite"/>
    </source>
</evidence>
<organism evidence="8 9">
    <name type="scientific">Coilia grayii</name>
    <name type="common">Gray's grenadier anchovy</name>
    <dbReference type="NCBI Taxonomy" id="363190"/>
    <lineage>
        <taxon>Eukaryota</taxon>
        <taxon>Metazoa</taxon>
        <taxon>Chordata</taxon>
        <taxon>Craniata</taxon>
        <taxon>Vertebrata</taxon>
        <taxon>Euteleostomi</taxon>
        <taxon>Actinopterygii</taxon>
        <taxon>Neopterygii</taxon>
        <taxon>Teleostei</taxon>
        <taxon>Clupei</taxon>
        <taxon>Clupeiformes</taxon>
        <taxon>Clupeoidei</taxon>
        <taxon>Engraulidae</taxon>
        <taxon>Coilinae</taxon>
        <taxon>Coilia</taxon>
    </lineage>
</organism>
<keyword evidence="3" id="KW-0342">GTP-binding</keyword>
<dbReference type="InterPro" id="IPR008271">
    <property type="entry name" value="Ser/Thr_kinase_AS"/>
</dbReference>
<dbReference type="GO" id="GO:0005525">
    <property type="term" value="F:GTP binding"/>
    <property type="evidence" value="ECO:0007669"/>
    <property type="project" value="UniProtKB-KW"/>
</dbReference>
<evidence type="ECO:0000256" key="1">
    <source>
        <dbReference type="ARBA" id="ARBA00008535"/>
    </source>
</evidence>
<feature type="domain" description="Protein kinase" evidence="6">
    <location>
        <begin position="951"/>
        <end position="1221"/>
    </location>
</feature>
<feature type="region of interest" description="Disordered" evidence="5">
    <location>
        <begin position="440"/>
        <end position="460"/>
    </location>
</feature>
<dbReference type="Proteomes" id="UP001591681">
    <property type="component" value="Unassembled WGS sequence"/>
</dbReference>
<dbReference type="InterPro" id="IPR006703">
    <property type="entry name" value="G_AIG1"/>
</dbReference>
<dbReference type="PANTHER" id="PTHR10903">
    <property type="entry name" value="GTPASE, IMAP FAMILY MEMBER-RELATED"/>
    <property type="match status" value="1"/>
</dbReference>
<dbReference type="CDD" id="cd01852">
    <property type="entry name" value="AIG1"/>
    <property type="match status" value="4"/>
</dbReference>
<dbReference type="InterPro" id="IPR045058">
    <property type="entry name" value="GIMA/IAN/Toc"/>
</dbReference>